<evidence type="ECO:0000256" key="1">
    <source>
        <dbReference type="ARBA" id="ARBA00004141"/>
    </source>
</evidence>
<dbReference type="InterPro" id="IPR036259">
    <property type="entry name" value="MFS_trans_sf"/>
</dbReference>
<keyword evidence="2" id="KW-0813">Transport</keyword>
<dbReference type="PANTHER" id="PTHR23504">
    <property type="entry name" value="MAJOR FACILITATOR SUPERFAMILY DOMAIN-CONTAINING PROTEIN 10"/>
    <property type="match status" value="1"/>
</dbReference>
<comment type="subcellular location">
    <subcellularLocation>
        <location evidence="1">Membrane</location>
        <topology evidence="1">Multi-pass membrane protein</topology>
    </subcellularLocation>
</comment>
<dbReference type="SUPFAM" id="SSF103473">
    <property type="entry name" value="MFS general substrate transporter"/>
    <property type="match status" value="1"/>
</dbReference>
<protein>
    <submittedName>
        <fullName evidence="7">BnaC09g42970D protein</fullName>
    </submittedName>
</protein>
<evidence type="ECO:0000256" key="2">
    <source>
        <dbReference type="ARBA" id="ARBA00022448"/>
    </source>
</evidence>
<feature type="transmembrane region" description="Helical" evidence="6">
    <location>
        <begin position="152"/>
        <end position="175"/>
    </location>
</feature>
<name>A0A078FA33_BRANA</name>
<keyword evidence="5 6" id="KW-0472">Membrane</keyword>
<organism evidence="7 8">
    <name type="scientific">Brassica napus</name>
    <name type="common">Rape</name>
    <dbReference type="NCBI Taxonomy" id="3708"/>
    <lineage>
        <taxon>Eukaryota</taxon>
        <taxon>Viridiplantae</taxon>
        <taxon>Streptophyta</taxon>
        <taxon>Embryophyta</taxon>
        <taxon>Tracheophyta</taxon>
        <taxon>Spermatophyta</taxon>
        <taxon>Magnoliopsida</taxon>
        <taxon>eudicotyledons</taxon>
        <taxon>Gunneridae</taxon>
        <taxon>Pentapetalae</taxon>
        <taxon>rosids</taxon>
        <taxon>malvids</taxon>
        <taxon>Brassicales</taxon>
        <taxon>Brassicaceae</taxon>
        <taxon>Brassiceae</taxon>
        <taxon>Brassica</taxon>
    </lineage>
</organism>
<dbReference type="Proteomes" id="UP000028999">
    <property type="component" value="Unassembled WGS sequence"/>
</dbReference>
<dbReference type="PANTHER" id="PTHR23504:SF102">
    <property type="entry name" value="PROTEIN ZINC INDUCED FACILITATOR 1"/>
    <property type="match status" value="1"/>
</dbReference>
<evidence type="ECO:0000256" key="6">
    <source>
        <dbReference type="SAM" id="Phobius"/>
    </source>
</evidence>
<keyword evidence="8" id="KW-1185">Reference proteome</keyword>
<keyword evidence="3 6" id="KW-0812">Transmembrane</keyword>
<dbReference type="GO" id="GO:0022857">
    <property type="term" value="F:transmembrane transporter activity"/>
    <property type="evidence" value="ECO:0007669"/>
    <property type="project" value="InterPro"/>
</dbReference>
<evidence type="ECO:0000256" key="3">
    <source>
        <dbReference type="ARBA" id="ARBA00022692"/>
    </source>
</evidence>
<evidence type="ECO:0000313" key="8">
    <source>
        <dbReference type="Proteomes" id="UP000028999"/>
    </source>
</evidence>
<proteinExistence type="predicted"/>
<evidence type="ECO:0000256" key="4">
    <source>
        <dbReference type="ARBA" id="ARBA00022989"/>
    </source>
</evidence>
<dbReference type="GO" id="GO:0016020">
    <property type="term" value="C:membrane"/>
    <property type="evidence" value="ECO:0007669"/>
    <property type="project" value="UniProtKB-SubCell"/>
</dbReference>
<dbReference type="STRING" id="3708.A0A078FA33"/>
<dbReference type="Gramene" id="CDY09864">
    <property type="protein sequence ID" value="CDY09864"/>
    <property type="gene ID" value="GSBRNA2T00031608001"/>
</dbReference>
<keyword evidence="4 6" id="KW-1133">Transmembrane helix</keyword>
<dbReference type="Pfam" id="PF07690">
    <property type="entry name" value="MFS_1"/>
    <property type="match status" value="1"/>
</dbReference>
<dbReference type="Gene3D" id="1.20.1720.10">
    <property type="entry name" value="Multidrug resistance protein D"/>
    <property type="match status" value="1"/>
</dbReference>
<dbReference type="AlphaFoldDB" id="A0A078FA33"/>
<evidence type="ECO:0000313" key="7">
    <source>
        <dbReference type="EMBL" id="CDY09864.1"/>
    </source>
</evidence>
<dbReference type="PaxDb" id="3708-A0A078FA33"/>
<evidence type="ECO:0000256" key="5">
    <source>
        <dbReference type="ARBA" id="ARBA00023136"/>
    </source>
</evidence>
<accession>A0A078FA33</accession>
<gene>
    <name evidence="7" type="primary">BnaC09g42970D</name>
    <name evidence="7" type="ORF">GSBRNA2T00031608001</name>
</gene>
<feature type="transmembrane region" description="Helical" evidence="6">
    <location>
        <begin position="35"/>
        <end position="53"/>
    </location>
</feature>
<reference evidence="7 8" key="1">
    <citation type="journal article" date="2014" name="Science">
        <title>Plant genetics. Early allopolyploid evolution in the post-Neolithic Brassica napus oilseed genome.</title>
        <authorList>
            <person name="Chalhoub B."/>
            <person name="Denoeud F."/>
            <person name="Liu S."/>
            <person name="Parkin I.A."/>
            <person name="Tang H."/>
            <person name="Wang X."/>
            <person name="Chiquet J."/>
            <person name="Belcram H."/>
            <person name="Tong C."/>
            <person name="Samans B."/>
            <person name="Correa M."/>
            <person name="Da Silva C."/>
            <person name="Just J."/>
            <person name="Falentin C."/>
            <person name="Koh C.S."/>
            <person name="Le Clainche I."/>
            <person name="Bernard M."/>
            <person name="Bento P."/>
            <person name="Noel B."/>
            <person name="Labadie K."/>
            <person name="Alberti A."/>
            <person name="Charles M."/>
            <person name="Arnaud D."/>
            <person name="Guo H."/>
            <person name="Daviaud C."/>
            <person name="Alamery S."/>
            <person name="Jabbari K."/>
            <person name="Zhao M."/>
            <person name="Edger P.P."/>
            <person name="Chelaifa H."/>
            <person name="Tack D."/>
            <person name="Lassalle G."/>
            <person name="Mestiri I."/>
            <person name="Schnel N."/>
            <person name="Le Paslier M.C."/>
            <person name="Fan G."/>
            <person name="Renault V."/>
            <person name="Bayer P.E."/>
            <person name="Golicz A.A."/>
            <person name="Manoli S."/>
            <person name="Lee T.H."/>
            <person name="Thi V.H."/>
            <person name="Chalabi S."/>
            <person name="Hu Q."/>
            <person name="Fan C."/>
            <person name="Tollenaere R."/>
            <person name="Lu Y."/>
            <person name="Battail C."/>
            <person name="Shen J."/>
            <person name="Sidebottom C.H."/>
            <person name="Wang X."/>
            <person name="Canaguier A."/>
            <person name="Chauveau A."/>
            <person name="Berard A."/>
            <person name="Deniot G."/>
            <person name="Guan M."/>
            <person name="Liu Z."/>
            <person name="Sun F."/>
            <person name="Lim Y.P."/>
            <person name="Lyons E."/>
            <person name="Town C.D."/>
            <person name="Bancroft I."/>
            <person name="Wang X."/>
            <person name="Meng J."/>
            <person name="Ma J."/>
            <person name="Pires J.C."/>
            <person name="King G.J."/>
            <person name="Brunel D."/>
            <person name="Delourme R."/>
            <person name="Renard M."/>
            <person name="Aury J.M."/>
            <person name="Adams K.L."/>
            <person name="Batley J."/>
            <person name="Snowdon R.J."/>
            <person name="Tost J."/>
            <person name="Edwards D."/>
            <person name="Zhou Y."/>
            <person name="Hua W."/>
            <person name="Sharpe A.G."/>
            <person name="Paterson A.H."/>
            <person name="Guan C."/>
            <person name="Wincker P."/>
        </authorList>
    </citation>
    <scope>NUCLEOTIDE SEQUENCE [LARGE SCALE GENOMIC DNA]</scope>
    <source>
        <strain evidence="8">cv. Darmor-bzh</strain>
    </source>
</reference>
<feature type="transmembrane region" description="Helical" evidence="6">
    <location>
        <begin position="102"/>
        <end position="125"/>
    </location>
</feature>
<dbReference type="EMBL" id="LK031999">
    <property type="protein sequence ID" value="CDY09864.1"/>
    <property type="molecule type" value="Genomic_DNA"/>
</dbReference>
<dbReference type="OMA" id="WMASATR"/>
<dbReference type="InterPro" id="IPR011701">
    <property type="entry name" value="MFS"/>
</dbReference>
<sequence>MAKEYNEALLEKHYHEGCPGCKVEKMKEVRRGYPYLELSFIWIVILSTCKFVFLFFRGLLVTILGLGLRICKFVHSCAFMFGRALTSIFWGIMADRYGRKPIILLGTITIAVFNALFGMSTNIWMASATRFMLGSFNCLVGTMKGDTLKLSLYIYIYIYNFLFCFLFFIHLSVLIL</sequence>